<reference evidence="2 3" key="1">
    <citation type="submission" date="2016-10" db="EMBL/GenBank/DDBJ databases">
        <authorList>
            <person name="Varghese N."/>
            <person name="Submissions S."/>
        </authorList>
    </citation>
    <scope>NUCLEOTIDE SEQUENCE [LARGE SCALE GENOMIC DNA]</scope>
    <source>
        <strain evidence="2 3">YR512</strain>
    </source>
</reference>
<evidence type="ECO:0000313" key="2">
    <source>
        <dbReference type="EMBL" id="SFJ88664.1"/>
    </source>
</evidence>
<dbReference type="SMART" id="SM00028">
    <property type="entry name" value="TPR"/>
    <property type="match status" value="3"/>
</dbReference>
<dbReference type="Proteomes" id="UP000198841">
    <property type="component" value="Unassembled WGS sequence"/>
</dbReference>
<organism evidence="2 3">
    <name type="scientific">Candidatus Pantoea symbiotica</name>
    <dbReference type="NCBI Taxonomy" id="1884370"/>
    <lineage>
        <taxon>Bacteria</taxon>
        <taxon>Pseudomonadati</taxon>
        <taxon>Pseudomonadota</taxon>
        <taxon>Gammaproteobacteria</taxon>
        <taxon>Enterobacterales</taxon>
        <taxon>Erwiniaceae</taxon>
        <taxon>Pantoea</taxon>
    </lineage>
</organism>
<dbReference type="SUPFAM" id="SSF48452">
    <property type="entry name" value="TPR-like"/>
    <property type="match status" value="1"/>
</dbReference>
<dbReference type="InterPro" id="IPR019734">
    <property type="entry name" value="TPR_rpt"/>
</dbReference>
<evidence type="ECO:0000256" key="1">
    <source>
        <dbReference type="PROSITE-ProRule" id="PRU00339"/>
    </source>
</evidence>
<dbReference type="InterPro" id="IPR052943">
    <property type="entry name" value="TMTC_O-mannosyl-trnsfr"/>
</dbReference>
<dbReference type="PROSITE" id="PS50005">
    <property type="entry name" value="TPR"/>
    <property type="match status" value="2"/>
</dbReference>
<dbReference type="EMBL" id="FOSD01000003">
    <property type="protein sequence ID" value="SFJ88664.1"/>
    <property type="molecule type" value="Genomic_DNA"/>
</dbReference>
<gene>
    <name evidence="2" type="ORF">SAMN05518863_103218</name>
</gene>
<keyword evidence="3" id="KW-1185">Reference proteome</keyword>
<comment type="caution">
    <text evidence="2">The sequence shown here is derived from an EMBL/GenBank/DDBJ whole genome shotgun (WGS) entry which is preliminary data.</text>
</comment>
<dbReference type="InterPro" id="IPR011990">
    <property type="entry name" value="TPR-like_helical_dom_sf"/>
</dbReference>
<dbReference type="RefSeq" id="WP_008103392.1">
    <property type="nucleotide sequence ID" value="NZ_FOSD01000003.1"/>
</dbReference>
<evidence type="ECO:0000313" key="3">
    <source>
        <dbReference type="Proteomes" id="UP000198841"/>
    </source>
</evidence>
<dbReference type="Gene3D" id="3.40.50.2000">
    <property type="entry name" value="Glycogen Phosphorylase B"/>
    <property type="match status" value="1"/>
</dbReference>
<dbReference type="PANTHER" id="PTHR44809:SF1">
    <property type="entry name" value="PROTEIN O-MANNOSYL-TRANSFERASE TMTC1"/>
    <property type="match status" value="1"/>
</dbReference>
<proteinExistence type="predicted"/>
<dbReference type="SUPFAM" id="SSF53756">
    <property type="entry name" value="UDP-Glycosyltransferase/glycogen phosphorylase"/>
    <property type="match status" value="1"/>
</dbReference>
<name>A0A1I3UZ08_9GAMM</name>
<feature type="repeat" description="TPR" evidence="1">
    <location>
        <begin position="44"/>
        <end position="77"/>
    </location>
</feature>
<accession>A0A1I3UZ08</accession>
<sequence>MRHKPRMGNDLRQQQAVTQLLQRGKQDEAWRKIRSHLTLAPNDGWFLHEAARLARRAGDIDTAQRYYQRALTLSPQDAGLLNGLGLTHYDAGRFAEAEQHYRAALQAHDRYAACHNNYAILLHKQHRYSAALHQYRQAMRIQPDYTEARYGMSTLLAHMGQLQEAESQMQRVMHERNGDRRCQNALGMVQLQQGNFAAGWRNYQARYATDNPERFFTLPELPIRYWQGEDLVGMTLLVRTEQGLGDEIQFCRFLSRVKSEKHAGKVIMIGNAALKPLMASLKDVDSYLIREDKHQALPQADYWCSLLDLPQHFLNSPQPFNADVPYLSSAPEHQAKWPIAGTGKKIGIVWKGSSAHKNDSQRSLSHLSELATLFSVPDTHWVSLQKGAGEEEVNHFPHLQPLGAQFTDYQDTAAVISQLDLVIGVDTSVIHLAGALGKPCWVMLPAWARDWRWLENREDTPWYPQMRLFARGQDEEWSTVVARIKQALQQQ</sequence>
<feature type="repeat" description="TPR" evidence="1">
    <location>
        <begin position="112"/>
        <end position="145"/>
    </location>
</feature>
<dbReference type="Pfam" id="PF14559">
    <property type="entry name" value="TPR_19"/>
    <property type="match status" value="1"/>
</dbReference>
<keyword evidence="1" id="KW-0802">TPR repeat</keyword>
<dbReference type="Gene3D" id="1.25.40.10">
    <property type="entry name" value="Tetratricopeptide repeat domain"/>
    <property type="match status" value="1"/>
</dbReference>
<dbReference type="PANTHER" id="PTHR44809">
    <property type="match status" value="1"/>
</dbReference>
<dbReference type="Pfam" id="PF13432">
    <property type="entry name" value="TPR_16"/>
    <property type="match status" value="1"/>
</dbReference>
<protein>
    <submittedName>
        <fullName evidence="2">Glycosyltransferase family 9 (Heptosyltransferase)</fullName>
    </submittedName>
</protein>